<feature type="binding site" evidence="3">
    <location>
        <begin position="10"/>
        <end position="17"/>
    </location>
    <ligand>
        <name>substrate</name>
    </ligand>
</feature>
<dbReference type="GO" id="GO:0043456">
    <property type="term" value="P:regulation of pentose-phosphate shunt"/>
    <property type="evidence" value="ECO:0007669"/>
    <property type="project" value="TreeGrafter"/>
</dbReference>
<feature type="binding site" evidence="3">
    <location>
        <position position="60"/>
    </location>
    <ligand>
        <name>substrate</name>
    </ligand>
</feature>
<feature type="active site" description="Proton donor/acceptor" evidence="2">
    <location>
        <position position="87"/>
    </location>
</feature>
<name>A0A081BI12_9LACO</name>
<feature type="active site" description="Tele-phosphohistidine intermediate" evidence="2">
    <location>
        <position position="11"/>
    </location>
</feature>
<keyword evidence="6" id="KW-1185">Reference proteome</keyword>
<dbReference type="GO" id="GO:0045820">
    <property type="term" value="P:negative regulation of glycolytic process"/>
    <property type="evidence" value="ECO:0007669"/>
    <property type="project" value="TreeGrafter"/>
</dbReference>
<evidence type="ECO:0000256" key="2">
    <source>
        <dbReference type="PIRSR" id="PIRSR613078-1"/>
    </source>
</evidence>
<dbReference type="Proteomes" id="UP000028700">
    <property type="component" value="Unassembled WGS sequence"/>
</dbReference>
<dbReference type="EMBL" id="BBJM01000010">
    <property type="protein sequence ID" value="GAK47680.1"/>
    <property type="molecule type" value="Genomic_DNA"/>
</dbReference>
<evidence type="ECO:0000256" key="3">
    <source>
        <dbReference type="PIRSR" id="PIRSR613078-2"/>
    </source>
</evidence>
<dbReference type="STRING" id="1291743.LOSG293_100450"/>
<dbReference type="OrthoDB" id="4131070at2"/>
<evidence type="ECO:0000256" key="1">
    <source>
        <dbReference type="ARBA" id="ARBA00022801"/>
    </source>
</evidence>
<dbReference type="PANTHER" id="PTHR46517:SF1">
    <property type="entry name" value="FRUCTOSE-2,6-BISPHOSPHATASE TIGAR"/>
    <property type="match status" value="1"/>
</dbReference>
<dbReference type="eggNOG" id="COG0406">
    <property type="taxonomic scope" value="Bacteria"/>
</dbReference>
<dbReference type="RefSeq" id="WP_034527256.1">
    <property type="nucleotide sequence ID" value="NZ_BBJM01000010.1"/>
</dbReference>
<dbReference type="Gene3D" id="3.40.50.1240">
    <property type="entry name" value="Phosphoglycerate mutase-like"/>
    <property type="match status" value="1"/>
</dbReference>
<proteinExistence type="predicted"/>
<dbReference type="SUPFAM" id="SSF53254">
    <property type="entry name" value="Phosphoglycerate mutase-like"/>
    <property type="match status" value="1"/>
</dbReference>
<gene>
    <name evidence="5" type="ORF">LOSG293_100450</name>
</gene>
<organism evidence="5 6">
    <name type="scientific">Secundilactobacillus oryzae JCM 18671</name>
    <dbReference type="NCBI Taxonomy" id="1291743"/>
    <lineage>
        <taxon>Bacteria</taxon>
        <taxon>Bacillati</taxon>
        <taxon>Bacillota</taxon>
        <taxon>Bacilli</taxon>
        <taxon>Lactobacillales</taxon>
        <taxon>Lactobacillaceae</taxon>
        <taxon>Secundilactobacillus</taxon>
    </lineage>
</organism>
<dbReference type="AlphaFoldDB" id="A0A081BI12"/>
<dbReference type="PANTHER" id="PTHR46517">
    <property type="entry name" value="FRUCTOSE-2,6-BISPHOSPHATASE TIGAR"/>
    <property type="match status" value="1"/>
</dbReference>
<protein>
    <submittedName>
        <fullName evidence="5">Phosphoglycerate mutase</fullName>
    </submittedName>
</protein>
<dbReference type="GO" id="GO:0005829">
    <property type="term" value="C:cytosol"/>
    <property type="evidence" value="ECO:0007669"/>
    <property type="project" value="TreeGrafter"/>
</dbReference>
<accession>A0A081BI12</accession>
<evidence type="ECO:0000313" key="5">
    <source>
        <dbReference type="EMBL" id="GAK47680.1"/>
    </source>
</evidence>
<dbReference type="CDD" id="cd07067">
    <property type="entry name" value="HP_PGM_like"/>
    <property type="match status" value="1"/>
</dbReference>
<evidence type="ECO:0000313" key="6">
    <source>
        <dbReference type="Proteomes" id="UP000028700"/>
    </source>
</evidence>
<evidence type="ECO:0000256" key="4">
    <source>
        <dbReference type="PIRSR" id="PIRSR613078-3"/>
    </source>
</evidence>
<comment type="caution">
    <text evidence="5">The sequence shown here is derived from an EMBL/GenBank/DDBJ whole genome shotgun (WGS) entry which is preliminary data.</text>
</comment>
<keyword evidence="1" id="KW-0378">Hydrolase</keyword>
<dbReference type="Pfam" id="PF00300">
    <property type="entry name" value="His_Phos_1"/>
    <property type="match status" value="1"/>
</dbReference>
<dbReference type="SMART" id="SM00855">
    <property type="entry name" value="PGAM"/>
    <property type="match status" value="1"/>
</dbReference>
<dbReference type="InterPro" id="IPR051695">
    <property type="entry name" value="Phosphoglycerate_Mutase"/>
</dbReference>
<dbReference type="InterPro" id="IPR029033">
    <property type="entry name" value="His_PPase_superfam"/>
</dbReference>
<dbReference type="InterPro" id="IPR013078">
    <property type="entry name" value="His_Pase_superF_clade-1"/>
</dbReference>
<reference evidence="5" key="1">
    <citation type="journal article" date="2014" name="Genome Announc.">
        <title>Draft Genome Sequence of Lactobacillus oryzae Strain SG293T.</title>
        <authorList>
            <person name="Tanizawa Y."/>
            <person name="Fujisawa T."/>
            <person name="Mochizuki T."/>
            <person name="Kaminuma E."/>
            <person name="Nakamura Y."/>
            <person name="Tohno M."/>
        </authorList>
    </citation>
    <scope>NUCLEOTIDE SEQUENCE [LARGE SCALE GENOMIC DNA]</scope>
    <source>
        <strain evidence="5">SG293</strain>
    </source>
</reference>
<sequence length="219" mass="24741">MTTFNIYMVRHGQTYLNKYHRIQGWSDTPLTDNGVADAKRAGERLKDVIFTHAVSSDARRARQTAGYILEANNGKIKEPEIDIAFREENFGYFEGNDDYATWHMVGSPHGTNNFHEMIDTFSIEKTKDMLHEADPYHDAEDNATFWGRLQPGFDHLINKCQDGDKVFVSTHGTLIRSVVSKYSDIDVAVSAINGSVTKLTVTDGKISVDYFNNVDQPID</sequence>
<dbReference type="GO" id="GO:0004331">
    <property type="term" value="F:fructose-2,6-bisphosphate 2-phosphatase activity"/>
    <property type="evidence" value="ECO:0007669"/>
    <property type="project" value="TreeGrafter"/>
</dbReference>
<feature type="site" description="Transition state stabilizer" evidence="4">
    <location>
        <position position="171"/>
    </location>
</feature>